<feature type="compositionally biased region" description="Basic residues" evidence="1">
    <location>
        <begin position="122"/>
        <end position="136"/>
    </location>
</feature>
<comment type="caution">
    <text evidence="2">The sequence shown here is derived from an EMBL/GenBank/DDBJ whole genome shotgun (WGS) entry which is preliminary data.</text>
</comment>
<organism evidence="2 3">
    <name type="scientific">Penstemon smallii</name>
    <dbReference type="NCBI Taxonomy" id="265156"/>
    <lineage>
        <taxon>Eukaryota</taxon>
        <taxon>Viridiplantae</taxon>
        <taxon>Streptophyta</taxon>
        <taxon>Embryophyta</taxon>
        <taxon>Tracheophyta</taxon>
        <taxon>Spermatophyta</taxon>
        <taxon>Magnoliopsida</taxon>
        <taxon>eudicotyledons</taxon>
        <taxon>Gunneridae</taxon>
        <taxon>Pentapetalae</taxon>
        <taxon>asterids</taxon>
        <taxon>lamiids</taxon>
        <taxon>Lamiales</taxon>
        <taxon>Plantaginaceae</taxon>
        <taxon>Cheloneae</taxon>
        <taxon>Penstemon</taxon>
    </lineage>
</organism>
<dbReference type="EMBL" id="JBJXBP010000007">
    <property type="protein sequence ID" value="KAL3821203.1"/>
    <property type="molecule type" value="Genomic_DNA"/>
</dbReference>
<gene>
    <name evidence="2" type="ORF">ACJIZ3_007108</name>
</gene>
<evidence type="ECO:0000313" key="2">
    <source>
        <dbReference type="EMBL" id="KAL3821203.1"/>
    </source>
</evidence>
<keyword evidence="3" id="KW-1185">Reference proteome</keyword>
<dbReference type="AlphaFoldDB" id="A0ABD3SA33"/>
<accession>A0ABD3SA33</accession>
<protein>
    <recommendedName>
        <fullName evidence="4">Myb-like domain-containing protein</fullName>
    </recommendedName>
</protein>
<evidence type="ECO:0000313" key="3">
    <source>
        <dbReference type="Proteomes" id="UP001634393"/>
    </source>
</evidence>
<evidence type="ECO:0008006" key="4">
    <source>
        <dbReference type="Google" id="ProtNLM"/>
    </source>
</evidence>
<dbReference type="Proteomes" id="UP001634393">
    <property type="component" value="Unassembled WGS sequence"/>
</dbReference>
<reference evidence="2 3" key="1">
    <citation type="submission" date="2024-12" db="EMBL/GenBank/DDBJ databases">
        <title>The unique morphological basis and parallel evolutionary history of personate flowers in Penstemon.</title>
        <authorList>
            <person name="Depatie T.H."/>
            <person name="Wessinger C.A."/>
        </authorList>
    </citation>
    <scope>NUCLEOTIDE SEQUENCE [LARGE SCALE GENOMIC DNA]</scope>
    <source>
        <strain evidence="2">WTNN_2</strain>
        <tissue evidence="2">Leaf</tissue>
    </source>
</reference>
<proteinExistence type="predicted"/>
<name>A0ABD3SA33_9LAMI</name>
<evidence type="ECO:0000256" key="1">
    <source>
        <dbReference type="SAM" id="MobiDB-lite"/>
    </source>
</evidence>
<sequence length="246" mass="27086">MEESQPSRRVWSKSEEDQLIIALKELVTNGWRSDNAFRSGYTTNLAATLAVRCPGSTSGIGWCETEKKILLDGTDVWDTYVKGKGPALEPPYPTTPDCVNLASDEEDNPLSTPTGLDCGSNKNKKKSKSLVGHKRRSIDPPTVDPYAIYMERFLNSTDLLSVNLASKFNEVQVPATMAPPPPPPPPPTLSAQVYDGISKLNIEPAKTRIYLITKIATSPYYTDIFLAMTDIDRANFVHEILEGNVP</sequence>
<feature type="region of interest" description="Disordered" evidence="1">
    <location>
        <begin position="87"/>
        <end position="137"/>
    </location>
</feature>